<keyword evidence="4" id="KW-0238">DNA-binding</keyword>
<keyword evidence="9" id="KW-1185">Reference proteome</keyword>
<comment type="caution">
    <text evidence="8">The sequence shown here is derived from an EMBL/GenBank/DDBJ whole genome shotgun (WGS) entry which is preliminary data.</text>
</comment>
<dbReference type="PROSITE" id="PS50994">
    <property type="entry name" value="INTEGRASE"/>
    <property type="match status" value="1"/>
</dbReference>
<gene>
    <name evidence="8" type="ORF">PQR08_29995</name>
</gene>
<evidence type="ECO:0000256" key="1">
    <source>
        <dbReference type="ARBA" id="ARBA00002190"/>
    </source>
</evidence>
<evidence type="ECO:0000256" key="6">
    <source>
        <dbReference type="SAM" id="MobiDB-lite"/>
    </source>
</evidence>
<evidence type="ECO:0000259" key="7">
    <source>
        <dbReference type="PROSITE" id="PS50994"/>
    </source>
</evidence>
<dbReference type="Pfam" id="PF00665">
    <property type="entry name" value="rve"/>
    <property type="match status" value="1"/>
</dbReference>
<dbReference type="EMBL" id="JAQQDB010000038">
    <property type="protein sequence ID" value="MFM0521664.1"/>
    <property type="molecule type" value="Genomic_DNA"/>
</dbReference>
<keyword evidence="3" id="KW-0815">Transposition</keyword>
<evidence type="ECO:0000256" key="2">
    <source>
        <dbReference type="ARBA" id="ARBA00006363"/>
    </source>
</evidence>
<sequence>MKRQRKPWLNSKDSQQIWRRWSEGESLSEIARGLQREVSSIHRVVSEHGGIVPRARSRSTRVLALRERDEISRGLSAGESIRQIAQRLQRAASTISREVQRNGGVLKYRAHEADATAWKRALRPKQCALAGNARLRRLVASKLRLEWSPAQIAGWLKRAFRVNEDMHLSHETIYRSLFIQARGVLKKELVAHLRSHQTMRRSKNASSSGQGRGGIVGAVSISERPAQAEDRAVPGHWEGDLLAGSNNTYIATLVERHSRYTMLIKLSGKDTESVVSALIKQVNKLPRELRRSITWDRGTEMASHRAFSIATDVQVYFCDPRSLWQRGSNENTNGLLRQYFPKGVPVDGYSQAELNRITKRLNDRPRKTLQFMTPAENLAETLGVALTG</sequence>
<dbReference type="Gene3D" id="3.30.420.10">
    <property type="entry name" value="Ribonuclease H-like superfamily/Ribonuclease H"/>
    <property type="match status" value="1"/>
</dbReference>
<comment type="similarity">
    <text evidence="2">Belongs to the transposase IS30 family.</text>
</comment>
<dbReference type="InterPro" id="IPR036397">
    <property type="entry name" value="RNaseH_sf"/>
</dbReference>
<dbReference type="SUPFAM" id="SSF53098">
    <property type="entry name" value="Ribonuclease H-like"/>
    <property type="match status" value="1"/>
</dbReference>
<evidence type="ECO:0000256" key="3">
    <source>
        <dbReference type="ARBA" id="ARBA00022578"/>
    </source>
</evidence>
<keyword evidence="5" id="KW-0233">DNA recombination</keyword>
<feature type="region of interest" description="Disordered" evidence="6">
    <location>
        <begin position="195"/>
        <end position="214"/>
    </location>
</feature>
<dbReference type="InterPro" id="IPR001584">
    <property type="entry name" value="Integrase_cat-core"/>
</dbReference>
<evidence type="ECO:0000313" key="9">
    <source>
        <dbReference type="Proteomes" id="UP001629462"/>
    </source>
</evidence>
<accession>A0ABW9CV95</accession>
<dbReference type="Proteomes" id="UP001629462">
    <property type="component" value="Unassembled WGS sequence"/>
</dbReference>
<proteinExistence type="inferred from homology"/>
<dbReference type="NCBIfam" id="NF033563">
    <property type="entry name" value="transpos_IS30"/>
    <property type="match status" value="1"/>
</dbReference>
<reference evidence="8 9" key="1">
    <citation type="journal article" date="2024" name="Chem. Sci.">
        <title>Discovery of megapolipeptins by genome mining of a Burkholderiales bacteria collection.</title>
        <authorList>
            <person name="Paulo B.S."/>
            <person name="Recchia M.J.J."/>
            <person name="Lee S."/>
            <person name="Fergusson C.H."/>
            <person name="Romanowski S.B."/>
            <person name="Hernandez A."/>
            <person name="Krull N."/>
            <person name="Liu D.Y."/>
            <person name="Cavanagh H."/>
            <person name="Bos A."/>
            <person name="Gray C.A."/>
            <person name="Murphy B.T."/>
            <person name="Linington R.G."/>
            <person name="Eustaquio A.S."/>
        </authorList>
    </citation>
    <scope>NUCLEOTIDE SEQUENCE [LARGE SCALE GENOMIC DNA]</scope>
    <source>
        <strain evidence="8 9">RL17-374-BIF-D</strain>
    </source>
</reference>
<dbReference type="PANTHER" id="PTHR10948:SF23">
    <property type="entry name" value="TRANSPOSASE INSI FOR INSERTION SEQUENCE ELEMENT IS30A-RELATED"/>
    <property type="match status" value="1"/>
</dbReference>
<dbReference type="InterPro" id="IPR012337">
    <property type="entry name" value="RNaseH-like_sf"/>
</dbReference>
<dbReference type="InterPro" id="IPR001598">
    <property type="entry name" value="Transposase_IS30_CS"/>
</dbReference>
<evidence type="ECO:0000256" key="5">
    <source>
        <dbReference type="ARBA" id="ARBA00023172"/>
    </source>
</evidence>
<dbReference type="InterPro" id="IPR025246">
    <property type="entry name" value="IS30-like_HTH"/>
</dbReference>
<dbReference type="Pfam" id="PF13936">
    <property type="entry name" value="HTH_38"/>
    <property type="match status" value="1"/>
</dbReference>
<dbReference type="InterPro" id="IPR051917">
    <property type="entry name" value="Transposase-Integrase"/>
</dbReference>
<evidence type="ECO:0000313" key="8">
    <source>
        <dbReference type="EMBL" id="MFM0521664.1"/>
    </source>
</evidence>
<dbReference type="PANTHER" id="PTHR10948">
    <property type="entry name" value="TRANSPOSASE"/>
    <property type="match status" value="1"/>
</dbReference>
<dbReference type="InterPro" id="IPR053392">
    <property type="entry name" value="Transposase_IS30-like"/>
</dbReference>
<protein>
    <submittedName>
        <fullName evidence="8">IS30 family transposase</fullName>
    </submittedName>
</protein>
<name>A0ABW9CV95_9BURK</name>
<comment type="function">
    <text evidence="1">Required for the transposition of the insertion element.</text>
</comment>
<organism evidence="8 9">
    <name type="scientific">Caballeronia jiangsuensis</name>
    <dbReference type="NCBI Taxonomy" id="1458357"/>
    <lineage>
        <taxon>Bacteria</taxon>
        <taxon>Pseudomonadati</taxon>
        <taxon>Pseudomonadota</taxon>
        <taxon>Betaproteobacteria</taxon>
        <taxon>Burkholderiales</taxon>
        <taxon>Burkholderiaceae</taxon>
        <taxon>Caballeronia</taxon>
    </lineage>
</organism>
<evidence type="ECO:0000256" key="4">
    <source>
        <dbReference type="ARBA" id="ARBA00023125"/>
    </source>
</evidence>
<feature type="domain" description="Integrase catalytic" evidence="7">
    <location>
        <begin position="221"/>
        <end position="382"/>
    </location>
</feature>
<dbReference type="PROSITE" id="PS01043">
    <property type="entry name" value="TRANSPOSASE_IS30"/>
    <property type="match status" value="1"/>
</dbReference>
<dbReference type="RefSeq" id="WP_408163352.1">
    <property type="nucleotide sequence ID" value="NZ_JAQQDB010000038.1"/>
</dbReference>